<keyword evidence="1" id="KW-0472">Membrane</keyword>
<keyword evidence="1" id="KW-1133">Transmembrane helix</keyword>
<comment type="caution">
    <text evidence="2">The sequence shown here is derived from an EMBL/GenBank/DDBJ whole genome shotgun (WGS) entry which is preliminary data.</text>
</comment>
<dbReference type="Proteomes" id="UP001320972">
    <property type="component" value="Unassembled WGS sequence"/>
</dbReference>
<feature type="transmembrane region" description="Helical" evidence="1">
    <location>
        <begin position="6"/>
        <end position="26"/>
    </location>
</feature>
<dbReference type="RefSeq" id="WP_338005022.1">
    <property type="nucleotide sequence ID" value="NZ_JAOPKA010000013.1"/>
</dbReference>
<sequence length="102" mass="10637">MYEYTTIIALANTATLVTGGLVMLFAHRAFRRTGATPLRAVAIGFGFIVAGSVLGGLVHLAGDVALGIAVQSSFTAGGFAALLYSLYSKTPRTTTVRTRVTK</sequence>
<name>A0AAP2Z255_9EURY</name>
<proteinExistence type="predicted"/>
<keyword evidence="1" id="KW-0812">Transmembrane</keyword>
<feature type="transmembrane region" description="Helical" evidence="1">
    <location>
        <begin position="38"/>
        <end position="58"/>
    </location>
</feature>
<evidence type="ECO:0000313" key="5">
    <source>
        <dbReference type="Proteomes" id="UP001321018"/>
    </source>
</evidence>
<dbReference type="Pfam" id="PF24365">
    <property type="entry name" value="DUF7521"/>
    <property type="match status" value="1"/>
</dbReference>
<evidence type="ECO:0000313" key="2">
    <source>
        <dbReference type="EMBL" id="MCU4743208.1"/>
    </source>
</evidence>
<evidence type="ECO:0000256" key="1">
    <source>
        <dbReference type="SAM" id="Phobius"/>
    </source>
</evidence>
<accession>A0AAP2Z255</accession>
<dbReference type="InterPro" id="IPR055943">
    <property type="entry name" value="DUF7521"/>
</dbReference>
<feature type="transmembrane region" description="Helical" evidence="1">
    <location>
        <begin position="64"/>
        <end position="87"/>
    </location>
</feature>
<protein>
    <submittedName>
        <fullName evidence="2">Uncharacterized protein</fullName>
    </submittedName>
</protein>
<dbReference type="EMBL" id="JAOPKB010000002">
    <property type="protein sequence ID" value="MCU4972196.1"/>
    <property type="molecule type" value="Genomic_DNA"/>
</dbReference>
<dbReference type="AlphaFoldDB" id="A0AAP2Z255"/>
<reference evidence="2 4" key="1">
    <citation type="submission" date="2022-09" db="EMBL/GenBank/DDBJ databases">
        <title>Enrichment on poylsaccharides allowed isolation of novel metabolic and taxonomic groups of Haloarchaea.</title>
        <authorList>
            <person name="Sorokin D.Y."/>
            <person name="Elcheninov A.G."/>
            <person name="Khizhniak T.V."/>
            <person name="Kolganova T.V."/>
            <person name="Kublanov I.V."/>
        </authorList>
    </citation>
    <scope>NUCLEOTIDE SEQUENCE</scope>
    <source>
        <strain evidence="3 4">AArc-m2/3/4</strain>
        <strain evidence="2">AArc-xg1-1</strain>
    </source>
</reference>
<evidence type="ECO:0000313" key="4">
    <source>
        <dbReference type="Proteomes" id="UP001320972"/>
    </source>
</evidence>
<dbReference type="Proteomes" id="UP001321018">
    <property type="component" value="Unassembled WGS sequence"/>
</dbReference>
<evidence type="ECO:0000313" key="3">
    <source>
        <dbReference type="EMBL" id="MCU4972196.1"/>
    </source>
</evidence>
<keyword evidence="4" id="KW-1185">Reference proteome</keyword>
<dbReference type="EMBL" id="JAOPKA010000013">
    <property type="protein sequence ID" value="MCU4743208.1"/>
    <property type="molecule type" value="Genomic_DNA"/>
</dbReference>
<organism evidence="2 5">
    <name type="scientific">Natronoglomus mannanivorans</name>
    <dbReference type="NCBI Taxonomy" id="2979990"/>
    <lineage>
        <taxon>Archaea</taxon>
        <taxon>Methanobacteriati</taxon>
        <taxon>Methanobacteriota</taxon>
        <taxon>Stenosarchaea group</taxon>
        <taxon>Halobacteria</taxon>
        <taxon>Halobacteriales</taxon>
        <taxon>Natrialbaceae</taxon>
        <taxon>Natronoglomus</taxon>
    </lineage>
</organism>
<gene>
    <name evidence="3" type="ORF">OB955_05540</name>
    <name evidence="2" type="ORF">OB960_17615</name>
</gene>